<evidence type="ECO:0000259" key="2">
    <source>
        <dbReference type="Pfam" id="PF13828"/>
    </source>
</evidence>
<keyword evidence="1" id="KW-0812">Transmembrane</keyword>
<name>A0A9P3UX22_9MYCO</name>
<keyword evidence="5" id="KW-1185">Reference proteome</keyword>
<feature type="transmembrane region" description="Helical" evidence="1">
    <location>
        <begin position="36"/>
        <end position="65"/>
    </location>
</feature>
<dbReference type="AlphaFoldDB" id="A0A9P3UX22"/>
<dbReference type="EMBL" id="BRXE01000035">
    <property type="protein sequence ID" value="GLB83865.1"/>
    <property type="molecule type" value="Genomic_DNA"/>
</dbReference>
<evidence type="ECO:0000256" key="1">
    <source>
        <dbReference type="SAM" id="Phobius"/>
    </source>
</evidence>
<dbReference type="Pfam" id="PF13828">
    <property type="entry name" value="DUF4190"/>
    <property type="match status" value="1"/>
</dbReference>
<feature type="domain" description="DUF4190" evidence="2">
    <location>
        <begin position="35"/>
        <end position="96"/>
    </location>
</feature>
<sequence length="134" mass="13804">MPPQGGYGYEPPSPPMYGYPPPMGGYPVQQGTNGMAIAALVCALAGPFLCGIPTILGLIFGFLGLSQIKTSGQQGRGLAIAGIVISAVTLVAGIILSIALVALNQSESRHRHQHDDDYYNSAPAAAMILPRLGG</sequence>
<dbReference type="InterPro" id="IPR025241">
    <property type="entry name" value="DUF4190"/>
</dbReference>
<feature type="transmembrane region" description="Helical" evidence="1">
    <location>
        <begin position="77"/>
        <end position="103"/>
    </location>
</feature>
<dbReference type="Proteomes" id="UP001064782">
    <property type="component" value="Unassembled WGS sequence"/>
</dbReference>
<reference evidence="4" key="1">
    <citation type="submission" date="2022-08" db="EMBL/GenBank/DDBJ databases">
        <title>Mycobacterium kiyosense sp. nov., scotochromogenic slow-glowing species isolated from respiratory specimens.</title>
        <authorList>
            <person name="Fukano H."/>
            <person name="Kazumi Y."/>
            <person name="Sakagami N."/>
            <person name="Ato M."/>
            <person name="Mitarai S."/>
            <person name="Hoshino Y."/>
        </authorList>
    </citation>
    <scope>NUCLEOTIDE SEQUENCE</scope>
    <source>
        <strain evidence="4">1413</strain>
        <strain evidence="3">SRL2020-028</strain>
    </source>
</reference>
<organism evidence="4 5">
    <name type="scientific">Mycobacterium kiyosense</name>
    <dbReference type="NCBI Taxonomy" id="2871094"/>
    <lineage>
        <taxon>Bacteria</taxon>
        <taxon>Bacillati</taxon>
        <taxon>Actinomycetota</taxon>
        <taxon>Actinomycetes</taxon>
        <taxon>Mycobacteriales</taxon>
        <taxon>Mycobacteriaceae</taxon>
        <taxon>Mycobacterium</taxon>
    </lineage>
</organism>
<dbReference type="EMBL" id="BRZI01000011">
    <property type="protein sequence ID" value="GLD30239.1"/>
    <property type="molecule type" value="Genomic_DNA"/>
</dbReference>
<comment type="caution">
    <text evidence="4">The sequence shown here is derived from an EMBL/GenBank/DDBJ whole genome shotgun (WGS) entry which is preliminary data.</text>
</comment>
<dbReference type="Proteomes" id="UP001165663">
    <property type="component" value="Unassembled WGS sequence"/>
</dbReference>
<protein>
    <recommendedName>
        <fullName evidence="2">DUF4190 domain-containing protein</fullName>
    </recommendedName>
</protein>
<gene>
    <name evidence="4" type="ORF">Mkiyose1413_21220</name>
    <name evidence="3" type="ORF">SRL2020028_31210</name>
</gene>
<evidence type="ECO:0000313" key="4">
    <source>
        <dbReference type="EMBL" id="GLD30239.1"/>
    </source>
</evidence>
<evidence type="ECO:0000313" key="3">
    <source>
        <dbReference type="EMBL" id="GLB83865.1"/>
    </source>
</evidence>
<accession>A0A9P3UX22</accession>
<evidence type="ECO:0000313" key="5">
    <source>
        <dbReference type="Proteomes" id="UP001064782"/>
    </source>
</evidence>
<keyword evidence="1" id="KW-1133">Transmembrane helix</keyword>
<keyword evidence="1" id="KW-0472">Membrane</keyword>
<proteinExistence type="predicted"/>